<dbReference type="PANTHER" id="PTHR10037:SF280">
    <property type="entry name" value="SODIUM CHANNEL PROTEIN TYPE 1 SUBUNIT ALPHA"/>
    <property type="match status" value="1"/>
</dbReference>
<comment type="function">
    <text evidence="16">Mediates the voltage-dependent sodium ion permeability of excitable membranes. Assuming opened or closed conformations in response to the voltage difference across the membrane, the protein forms a sodium-selective channel through which Na(+) ions may pass in accordance with their electrochemical gradient.</text>
</comment>
<feature type="domain" description="SCN5A-like C-terminal IQ motif" evidence="21">
    <location>
        <begin position="1782"/>
        <end position="1815"/>
    </location>
</feature>
<dbReference type="Ensembl" id="ENSCSRT00000002578.1">
    <property type="protein sequence ID" value="ENSCSRP00000002494.1"/>
    <property type="gene ID" value="ENSCSRG00000001443.1"/>
</dbReference>
<accession>A0A8C3RQK2</accession>
<feature type="transmembrane region" description="Helical" evidence="16">
    <location>
        <begin position="1471"/>
        <end position="1496"/>
    </location>
</feature>
<dbReference type="Pfam" id="PF24609">
    <property type="entry name" value="IQ_SCN5A_C"/>
    <property type="match status" value="1"/>
</dbReference>
<keyword evidence="8 16" id="KW-1133">Transmembrane helix</keyword>
<feature type="transmembrane region" description="Helical" evidence="16">
    <location>
        <begin position="1209"/>
        <end position="1237"/>
    </location>
</feature>
<evidence type="ECO:0000256" key="5">
    <source>
        <dbReference type="ARBA" id="ARBA00022692"/>
    </source>
</evidence>
<keyword evidence="10 16" id="KW-0406">Ion transport</keyword>
<dbReference type="Gene3D" id="1.20.120.350">
    <property type="entry name" value="Voltage-gated potassium channels. Chain C"/>
    <property type="match status" value="4"/>
</dbReference>
<dbReference type="FunFam" id="1.10.238.10:FF:000002">
    <property type="entry name" value="Sodium channel protein"/>
    <property type="match status" value="1"/>
</dbReference>
<keyword evidence="12" id="KW-1015">Disulfide bond</keyword>
<keyword evidence="14 16" id="KW-0407">Ion channel</keyword>
<feature type="transmembrane region" description="Helical" evidence="16">
    <location>
        <begin position="674"/>
        <end position="695"/>
    </location>
</feature>
<comment type="similarity">
    <text evidence="16">Belongs to the sodium channel (TC 1.A.1.10) family.</text>
</comment>
<dbReference type="GO" id="GO:0001518">
    <property type="term" value="C:voltage-gated sodium channel complex"/>
    <property type="evidence" value="ECO:0007669"/>
    <property type="project" value="UniProtKB-UniRule"/>
</dbReference>
<dbReference type="FunFam" id="1.10.287.70:FF:000001">
    <property type="entry name" value="Sodium channel protein"/>
    <property type="match status" value="1"/>
</dbReference>
<evidence type="ECO:0000256" key="10">
    <source>
        <dbReference type="ARBA" id="ARBA00023065"/>
    </source>
</evidence>
<dbReference type="Gene3D" id="1.10.287.70">
    <property type="match status" value="4"/>
</dbReference>
<feature type="compositionally biased region" description="Basic and acidic residues" evidence="18">
    <location>
        <begin position="33"/>
        <end position="48"/>
    </location>
</feature>
<evidence type="ECO:0000259" key="21">
    <source>
        <dbReference type="Pfam" id="PF24609"/>
    </source>
</evidence>
<dbReference type="Pfam" id="PF00520">
    <property type="entry name" value="Ion_trans"/>
    <property type="match status" value="4"/>
</dbReference>
<dbReference type="FunFam" id="1.20.120.350:FF:000005">
    <property type="entry name" value="Sodium channel protein"/>
    <property type="match status" value="1"/>
</dbReference>
<feature type="domain" description="Ion transport" evidence="19">
    <location>
        <begin position="1093"/>
        <end position="1367"/>
    </location>
</feature>
<dbReference type="GO" id="GO:0019228">
    <property type="term" value="P:neuronal action potential"/>
    <property type="evidence" value="ECO:0007669"/>
    <property type="project" value="TreeGrafter"/>
</dbReference>
<evidence type="ECO:0000256" key="15">
    <source>
        <dbReference type="ARBA" id="ARBA00036239"/>
    </source>
</evidence>
<reference evidence="22" key="1">
    <citation type="submission" date="2025-08" db="UniProtKB">
        <authorList>
            <consortium name="Ensembl"/>
        </authorList>
    </citation>
    <scope>IDENTIFICATION</scope>
</reference>
<keyword evidence="2 16" id="KW-0813">Transport</keyword>
<evidence type="ECO:0000256" key="11">
    <source>
        <dbReference type="ARBA" id="ARBA00023136"/>
    </source>
</evidence>
<evidence type="ECO:0000256" key="14">
    <source>
        <dbReference type="ARBA" id="ARBA00023303"/>
    </source>
</evidence>
<feature type="domain" description="Ion transport" evidence="19">
    <location>
        <begin position="1415"/>
        <end position="1670"/>
    </location>
</feature>
<feature type="transmembrane region" description="Helical" evidence="16">
    <location>
        <begin position="129"/>
        <end position="149"/>
    </location>
</feature>
<feature type="transmembrane region" description="Helical" evidence="16">
    <location>
        <begin position="1134"/>
        <end position="1153"/>
    </location>
</feature>
<feature type="transmembrane region" description="Helical" evidence="16">
    <location>
        <begin position="638"/>
        <end position="662"/>
    </location>
</feature>
<evidence type="ECO:0000256" key="12">
    <source>
        <dbReference type="ARBA" id="ARBA00023157"/>
    </source>
</evidence>
<dbReference type="FunFam" id="1.10.287.70:FF:000006">
    <property type="entry name" value="Sodium channel protein"/>
    <property type="match status" value="1"/>
</dbReference>
<feature type="transmembrane region" description="Helical" evidence="16">
    <location>
        <begin position="1637"/>
        <end position="1660"/>
    </location>
</feature>
<feature type="compositionally biased region" description="Basic residues" evidence="18">
    <location>
        <begin position="474"/>
        <end position="485"/>
    </location>
</feature>
<dbReference type="SUPFAM" id="SSF81324">
    <property type="entry name" value="Voltage-gated potassium channels"/>
    <property type="match status" value="4"/>
</dbReference>
<comment type="catalytic activity">
    <reaction evidence="15">
        <text>Na(+)(in) = Na(+)(out)</text>
        <dbReference type="Rhea" id="RHEA:34963"/>
        <dbReference type="ChEBI" id="CHEBI:29101"/>
    </reaction>
</comment>
<dbReference type="PANTHER" id="PTHR10037">
    <property type="entry name" value="VOLTAGE-GATED CATION CHANNEL CALCIUM AND SODIUM"/>
    <property type="match status" value="1"/>
</dbReference>
<feature type="transmembrane region" description="Helical" evidence="16">
    <location>
        <begin position="1416"/>
        <end position="1434"/>
    </location>
</feature>
<proteinExistence type="inferred from homology"/>
<dbReference type="GO" id="GO:0005248">
    <property type="term" value="F:voltage-gated sodium channel activity"/>
    <property type="evidence" value="ECO:0007669"/>
    <property type="project" value="InterPro"/>
</dbReference>
<comment type="caution">
    <text evidence="16">Lacks conserved residue(s) required for the propagation of feature annotation.</text>
</comment>
<evidence type="ECO:0000256" key="7">
    <source>
        <dbReference type="ARBA" id="ARBA00022882"/>
    </source>
</evidence>
<evidence type="ECO:0000256" key="16">
    <source>
        <dbReference type="RuleBase" id="RU361132"/>
    </source>
</evidence>
<dbReference type="FunFam" id="1.20.120.350:FF:000002">
    <property type="entry name" value="Sodium channel protein"/>
    <property type="match status" value="1"/>
</dbReference>
<dbReference type="InterPro" id="IPR005821">
    <property type="entry name" value="Ion_trans_dom"/>
</dbReference>
<dbReference type="InterPro" id="IPR044564">
    <property type="entry name" value="Na_chnl_inactivation_gate"/>
</dbReference>
<keyword evidence="13 16" id="KW-0739">Sodium transport</keyword>
<feature type="compositionally biased region" description="Acidic residues" evidence="18">
    <location>
        <begin position="1041"/>
        <end position="1051"/>
    </location>
</feature>
<dbReference type="InterPro" id="IPR010526">
    <property type="entry name" value="Na_trans_assoc_dom"/>
</dbReference>
<name>A0A8C3RQK2_CHESE</name>
<dbReference type="PRINTS" id="PR01664">
    <property type="entry name" value="NACHANNEL1"/>
</dbReference>
<keyword evidence="17" id="KW-0175">Coiled coil</keyword>
<dbReference type="GO" id="GO:0086010">
    <property type="term" value="P:membrane depolarization during action potential"/>
    <property type="evidence" value="ECO:0007669"/>
    <property type="project" value="TreeGrafter"/>
</dbReference>
<dbReference type="Gene3D" id="1.10.238.10">
    <property type="entry name" value="EF-hand"/>
    <property type="match status" value="1"/>
</dbReference>
<dbReference type="Gene3D" id="1.20.5.1190">
    <property type="entry name" value="iswi atpase"/>
    <property type="match status" value="1"/>
</dbReference>
<evidence type="ECO:0000256" key="9">
    <source>
        <dbReference type="ARBA" id="ARBA00023053"/>
    </source>
</evidence>
<keyword evidence="4" id="KW-1003">Cell membrane</keyword>
<feature type="transmembrane region" description="Helical" evidence="16">
    <location>
        <begin position="377"/>
        <end position="404"/>
    </location>
</feature>
<dbReference type="InterPro" id="IPR058542">
    <property type="entry name" value="IQ_SCN5A_C"/>
</dbReference>
<evidence type="ECO:0000256" key="2">
    <source>
        <dbReference type="ARBA" id="ARBA00022448"/>
    </source>
</evidence>
<organism evidence="22 23">
    <name type="scientific">Chelydra serpentina</name>
    <name type="common">Snapping turtle</name>
    <name type="synonym">Testudo serpentina</name>
    <dbReference type="NCBI Taxonomy" id="8475"/>
    <lineage>
        <taxon>Eukaryota</taxon>
        <taxon>Metazoa</taxon>
        <taxon>Chordata</taxon>
        <taxon>Craniata</taxon>
        <taxon>Vertebrata</taxon>
        <taxon>Euteleostomi</taxon>
        <taxon>Archelosauria</taxon>
        <taxon>Testudinata</taxon>
        <taxon>Testudines</taxon>
        <taxon>Cryptodira</taxon>
        <taxon>Durocryptodira</taxon>
        <taxon>Americhelydia</taxon>
        <taxon>Chelydroidea</taxon>
        <taxon>Chelydridae</taxon>
        <taxon>Chelydra</taxon>
    </lineage>
</organism>
<dbReference type="Pfam" id="PF06512">
    <property type="entry name" value="Na_trans_assoc"/>
    <property type="match status" value="1"/>
</dbReference>
<keyword evidence="23" id="KW-1185">Reference proteome</keyword>
<evidence type="ECO:0000256" key="18">
    <source>
        <dbReference type="SAM" id="MobiDB-lite"/>
    </source>
</evidence>
<dbReference type="InterPro" id="IPR043203">
    <property type="entry name" value="VGCC_Ca_Na"/>
</dbReference>
<feature type="transmembrane region" description="Helical" evidence="16">
    <location>
        <begin position="1446"/>
        <end position="1464"/>
    </location>
</feature>
<dbReference type="InterPro" id="IPR001696">
    <property type="entry name" value="Na_channel_asu"/>
</dbReference>
<dbReference type="FunFam" id="1.20.5.1190:FF:000001">
    <property type="entry name" value="Sodium channel protein"/>
    <property type="match status" value="1"/>
</dbReference>
<feature type="region of interest" description="Disordered" evidence="18">
    <location>
        <begin position="440"/>
        <end position="505"/>
    </location>
</feature>
<keyword evidence="5 16" id="KW-0812">Transmembrane</keyword>
<dbReference type="FunFam" id="1.20.120.350:FF:000004">
    <property type="entry name" value="Sodium channel protein"/>
    <property type="match status" value="1"/>
</dbReference>
<dbReference type="InterPro" id="IPR008051">
    <property type="entry name" value="Na_channel_a1su"/>
</dbReference>
<keyword evidence="11 16" id="KW-0472">Membrane</keyword>
<feature type="compositionally biased region" description="Low complexity" evidence="18">
    <location>
        <begin position="458"/>
        <end position="471"/>
    </location>
</feature>
<feature type="domain" description="Sodium ion transport-associated" evidence="20">
    <location>
        <begin position="884"/>
        <end position="1089"/>
    </location>
</feature>
<feature type="transmembrane region" description="Helical" evidence="16">
    <location>
        <begin position="1095"/>
        <end position="1113"/>
    </location>
</feature>
<keyword evidence="7 16" id="KW-0851">Voltage-gated channel</keyword>
<evidence type="ECO:0000256" key="17">
    <source>
        <dbReference type="SAM" id="Coils"/>
    </source>
</evidence>
<evidence type="ECO:0000256" key="6">
    <source>
        <dbReference type="ARBA" id="ARBA00022737"/>
    </source>
</evidence>
<evidence type="ECO:0000256" key="1">
    <source>
        <dbReference type="ARBA" id="ARBA00004651"/>
    </source>
</evidence>
<dbReference type="CDD" id="cd13433">
    <property type="entry name" value="Na_channel_gate"/>
    <property type="match status" value="1"/>
</dbReference>
<feature type="transmembrane region" description="Helical" evidence="16">
    <location>
        <begin position="252"/>
        <end position="272"/>
    </location>
</feature>
<evidence type="ECO:0000256" key="8">
    <source>
        <dbReference type="ARBA" id="ARBA00022989"/>
    </source>
</evidence>
<dbReference type="InterPro" id="IPR027359">
    <property type="entry name" value="Volt_channel_dom_sf"/>
</dbReference>
<reference evidence="22" key="2">
    <citation type="submission" date="2025-09" db="UniProtKB">
        <authorList>
            <consortium name="Ensembl"/>
        </authorList>
    </citation>
    <scope>IDENTIFICATION</scope>
</reference>
<protein>
    <recommendedName>
        <fullName evidence="16">Sodium channel protein</fullName>
    </recommendedName>
</protein>
<evidence type="ECO:0000256" key="13">
    <source>
        <dbReference type="ARBA" id="ARBA00023201"/>
    </source>
</evidence>
<feature type="transmembrane region" description="Helical" evidence="16">
    <location>
        <begin position="844"/>
        <end position="870"/>
    </location>
</feature>
<feature type="domain" description="Ion transport" evidence="19">
    <location>
        <begin position="133"/>
        <end position="410"/>
    </location>
</feature>
<comment type="subcellular location">
    <subcellularLocation>
        <location evidence="1 16">Cell membrane</location>
        <topology evidence="1 16">Multi-pass membrane protein</topology>
    </subcellularLocation>
</comment>
<evidence type="ECO:0000259" key="19">
    <source>
        <dbReference type="Pfam" id="PF00520"/>
    </source>
</evidence>
<dbReference type="FunFam" id="1.20.120.350:FF:000003">
    <property type="entry name" value="Voltage-dependent sodium channel"/>
    <property type="match status" value="1"/>
</dbReference>
<dbReference type="Proteomes" id="UP000694403">
    <property type="component" value="Unplaced"/>
</dbReference>
<keyword evidence="6" id="KW-0677">Repeat</keyword>
<dbReference type="PRINTS" id="PR00170">
    <property type="entry name" value="NACHANNEL"/>
</dbReference>
<feature type="region of interest" description="Disordered" evidence="18">
    <location>
        <begin position="1006"/>
        <end position="1051"/>
    </location>
</feature>
<feature type="domain" description="Ion transport" evidence="19">
    <location>
        <begin position="646"/>
        <end position="876"/>
    </location>
</feature>
<feature type="transmembrane region" description="Helical" evidence="16">
    <location>
        <begin position="756"/>
        <end position="785"/>
    </location>
</feature>
<feature type="region of interest" description="Disordered" evidence="18">
    <location>
        <begin position="33"/>
        <end position="60"/>
    </location>
</feature>
<evidence type="ECO:0000313" key="22">
    <source>
        <dbReference type="Ensembl" id="ENSCSRP00000002494.1"/>
    </source>
</evidence>
<feature type="transmembrane region" description="Helical" evidence="16">
    <location>
        <begin position="1533"/>
        <end position="1561"/>
    </location>
</feature>
<sequence>MEQSVLVPPGPDSFHYFTRESLAAIEQRIAAEKAKCSKQDRKDNDENGPKPNGDLEAGKSLPFIYGDIPPGMVSEPLEDLDPYYINKKTFIVLNRGKAIFRFSATSALYILTPFNPLRKIAIKILVHSYPFHVMLIMCTILTNCVFMTMSNPPEWTKNVEYTFTGIYTFESLIKIFARGFCLEGFTFLRDPWNWLDFTVITFAYVTEFVDLGNVSALRTFRVLRALKTISVIPGLKTIVGALIQSVKKLSDVMILTVFCLSVFALIGLQLFMGNLRHKCLQWPPVNFTLETNITSYFNSTIGENDTFVNVTVTPFDWKDYIEDEQGYMCVKAGRNPNYGYTSFDTFSWAFLSLFRLMTQDYWENLYQLTLRAAGKTYMIFFVLVIFLGSFYLINLILAVVAMAYEEQNQANMEEAEQKEAEFQQMLEQLRKQQEAAVAVATASAGSRDPSAEGGIGGLSESSSDASKLSSKSAKERRNRRKKRKQKEQYGGEEKDEDEFQKSESEGSIRKKTFRFSIEGNRLTYEKKYSSPHQVLYKVLLVEKCSGSIMGFQKTVAVSQGMTTETETRKRRSSSFHVSMDFLEDPAQRDRAMSIASILSNTMEELEESRQKCPPCWYKFANIFLIWDCSPRWLKVKHIVNLVVMDPFVDLAITICIVLNTLFMAMEHYPMTEEFNSVLSVGNLVFTGIFTAEMFLKIIAKDPYYYFQEGWNIFDSFIVTLSLIELGLADVEGLSVLRSFRLLRVFKLAKSWPTLNMLIKIIGNSVGALGNLTLVLAIIVFIFAVVGMQLFGKNYKECVCKIASDCVLPRWHMQDFFHSFLIVFRVLCGEWIETMWDCMEVAGQAMCLTVFMMVMVIGNLVVLNLFLALLLSSFSADNLAATDDDNEMNNLQIAVARIEKGVDYVKRKVREFIQKSFVKKQKALNEIKPLEELNKKDSCISNHLTVEINKDLDCLKDGNGTSGIGTGSSVEKYIIDESDYMSFINNPSLTVTVPIAVGESDFENLNTEEFSSESDLEESKEKLNLSSSSEGSTVDIGHPEEEQHEAEPEEAAEPEACFTEGCVRRFKCCQVSVEEGRGKQWWNLRKTCFRIVEHNWFETFIVFMILLSSGALAFEDIYIEQRKTIKTMLEYADKVFTYIFILEMLLKWVAYGYQTYFTNAWCWLDFLIVDVSLVSLTANALGYSELGAIKSLRTLRALRPLRALSRFEGMRVVVNALLGAIPSIMNVLLVCLIFWLIFSIMGVNLFAGKFYYCVNTTNDERFEVDRINNFSQCEELIKNNETARWKNVKVNFDNVGFGYLSLLQVATFKGWMDIMYAAVDSRAVNQPKYEDNLYMYLYFVIFIIFGSFFTLNLFIGVIIDNFNQQKKKISQDIFMTEEQKKYYNAMKKLGSKKPQKPIPRPGNKFQGMVFDFVTKQVFDIGIMILICLNMVTMMVETDDQSDEMQTILQRVNLVFIVLFTGECVLKLISLRYYYFTIGWNIFDFVVVILSIVGMFLAKVIEKYFVSPTLFRVIRLARIGRILRLIKGAKGIRTLLFALMMSLPALFNIGLLLFLVMFIYAIFGMSNFAYVKREAGIDDMFNFETFGNSMICLFQITTSAGWDGLLAPILNSGEPDCDPNKPHPGSSVKGDCGNPSVGIFFFVSYIIISFLVVVNMYIAVILENFSVATEESAEPLSEDDFEMFYEVWEKYDPDATQFMEFTKLSDFAAALDPPLHLPKPNKVQLIAMDLPMVSGDRIHCLDILFAFTKRVLGESGEMDALRIQMEDRFMASNPSKSSYEPITTTLKRKQEEASALIIQHAFRRYLLKRTVKQASFAYNKNKIQGGVGQCIKDEILIDKLNENSFTEKTDMTTSTAVCPPSYDCVTKLVKEKHEKEDKDVKKKEK</sequence>
<feature type="transmembrane region" description="Helical" evidence="16">
    <location>
        <begin position="225"/>
        <end position="246"/>
    </location>
</feature>
<feature type="transmembrane region" description="Helical" evidence="16">
    <location>
        <begin position="1334"/>
        <end position="1358"/>
    </location>
</feature>
<evidence type="ECO:0000256" key="3">
    <source>
        <dbReference type="ARBA" id="ARBA00022461"/>
    </source>
</evidence>
<evidence type="ECO:0000313" key="23">
    <source>
        <dbReference type="Proteomes" id="UP000694403"/>
    </source>
</evidence>
<evidence type="ECO:0000259" key="20">
    <source>
        <dbReference type="Pfam" id="PF06512"/>
    </source>
</evidence>
<keyword evidence="9 16" id="KW-0915">Sodium</keyword>
<feature type="coiled-coil region" evidence="17">
    <location>
        <begin position="401"/>
        <end position="435"/>
    </location>
</feature>
<evidence type="ECO:0000256" key="4">
    <source>
        <dbReference type="ARBA" id="ARBA00022475"/>
    </source>
</evidence>
<keyword evidence="3 16" id="KW-0894">Sodium channel</keyword>